<reference evidence="9 10" key="1">
    <citation type="journal article" date="2024" name="G3 (Bethesda)">
        <title>Genome assembly of Hibiscus sabdariffa L. provides insights into metabolisms of medicinal natural products.</title>
        <authorList>
            <person name="Kim T."/>
        </authorList>
    </citation>
    <scope>NUCLEOTIDE SEQUENCE [LARGE SCALE GENOMIC DNA]</scope>
    <source>
        <strain evidence="9">TK-2024</strain>
        <tissue evidence="9">Old leaves</tissue>
    </source>
</reference>
<gene>
    <name evidence="9" type="ORF">V6N11_043458</name>
</gene>
<evidence type="ECO:0000256" key="2">
    <source>
        <dbReference type="ARBA" id="ARBA00004906"/>
    </source>
</evidence>
<dbReference type="InterPro" id="IPR013083">
    <property type="entry name" value="Znf_RING/FYVE/PHD"/>
</dbReference>
<name>A0ABR2RC94_9ROSI</name>
<dbReference type="Proteomes" id="UP001396334">
    <property type="component" value="Unassembled WGS sequence"/>
</dbReference>
<dbReference type="InterPro" id="IPR016024">
    <property type="entry name" value="ARM-type_fold"/>
</dbReference>
<dbReference type="Pfam" id="PF25598">
    <property type="entry name" value="ARM_PUB"/>
    <property type="match status" value="1"/>
</dbReference>
<comment type="caution">
    <text evidence="9">The sequence shown here is derived from an EMBL/GenBank/DDBJ whole genome shotgun (WGS) entry which is preliminary data.</text>
</comment>
<keyword evidence="5 7" id="KW-0833">Ubl conjugation pathway</keyword>
<dbReference type="PROSITE" id="PS51698">
    <property type="entry name" value="U_BOX"/>
    <property type="match status" value="1"/>
</dbReference>
<dbReference type="InterPro" id="IPR058678">
    <property type="entry name" value="ARM_PUB"/>
</dbReference>
<evidence type="ECO:0000256" key="7">
    <source>
        <dbReference type="RuleBase" id="RU369093"/>
    </source>
</evidence>
<feature type="domain" description="U-box" evidence="8">
    <location>
        <begin position="1"/>
        <end position="61"/>
    </location>
</feature>
<comment type="pathway">
    <text evidence="2 7">Protein modification; protein ubiquitination.</text>
</comment>
<keyword evidence="4" id="KW-0677">Repeat</keyword>
<evidence type="ECO:0000256" key="5">
    <source>
        <dbReference type="ARBA" id="ARBA00022786"/>
    </source>
</evidence>
<feature type="repeat" description="ARM" evidence="6">
    <location>
        <begin position="244"/>
        <end position="283"/>
    </location>
</feature>
<evidence type="ECO:0000256" key="3">
    <source>
        <dbReference type="ARBA" id="ARBA00022679"/>
    </source>
</evidence>
<evidence type="ECO:0000256" key="4">
    <source>
        <dbReference type="ARBA" id="ARBA00022737"/>
    </source>
</evidence>
<comment type="function">
    <text evidence="7">Functions as an E3 ubiquitin ligase.</text>
</comment>
<evidence type="ECO:0000313" key="9">
    <source>
        <dbReference type="EMBL" id="KAK9010576.1"/>
    </source>
</evidence>
<dbReference type="EC" id="2.3.2.27" evidence="7"/>
<dbReference type="SUPFAM" id="SSF48371">
    <property type="entry name" value="ARM repeat"/>
    <property type="match status" value="1"/>
</dbReference>
<keyword evidence="10" id="KW-1185">Reference proteome</keyword>
<dbReference type="PANTHER" id="PTHR22849:SF20">
    <property type="entry name" value="U-BOX DOMAIN-CONTAINING PROTEIN 27-RELATED"/>
    <property type="match status" value="1"/>
</dbReference>
<dbReference type="InterPro" id="IPR011989">
    <property type="entry name" value="ARM-like"/>
</dbReference>
<dbReference type="InterPro" id="IPR045210">
    <property type="entry name" value="RING-Ubox_PUB"/>
</dbReference>
<comment type="catalytic activity">
    <reaction evidence="1 7">
        <text>S-ubiquitinyl-[E2 ubiquitin-conjugating enzyme]-L-cysteine + [acceptor protein]-L-lysine = [E2 ubiquitin-conjugating enzyme]-L-cysteine + N(6)-ubiquitinyl-[acceptor protein]-L-lysine.</text>
        <dbReference type="EC" id="2.3.2.27"/>
    </reaction>
</comment>
<dbReference type="PANTHER" id="PTHR22849">
    <property type="entry name" value="WDSAM1 PROTEIN"/>
    <property type="match status" value="1"/>
</dbReference>
<evidence type="ECO:0000259" key="8">
    <source>
        <dbReference type="PROSITE" id="PS51698"/>
    </source>
</evidence>
<sequence length="381" mass="42753">MRSPVSLCTGVTYDRASIQRWLDSGNNTCPATMQVLQSKEFVPNRNLQRLIQIWSDSVARRQLEADPAANSAVPSQDQINLLVKQLDNNNFLSSLTKIVCFARESEENREFLVRTDGFLNAVFDFMRNVESDVKLIEQVVEILNLMSSKILEKKPLLESSSLSTILLVIRRGSLDSQIQSIGLLRSIAVDGESKLKIAEEEGLLQELVKSLSREKDPSLIEASLSCLIEITKPKRVKIKVIQSGTIPELKKHLSEPNTSVSIIEKSLKLLETLSSCREGRVEIWHDSILLQAIVQKLLKVSNKATEHAVTVLWCVCCLFRDEKAQEVVANSNGMTKFLLLMQSNCSATVRKMSADLLKIFRVNSKSCLSSYDTKTTHIMPF</sequence>
<evidence type="ECO:0000256" key="6">
    <source>
        <dbReference type="PROSITE-ProRule" id="PRU00259"/>
    </source>
</evidence>
<dbReference type="CDD" id="cd16664">
    <property type="entry name" value="RING-Ubox_PUB"/>
    <property type="match status" value="1"/>
</dbReference>
<dbReference type="InterPro" id="IPR003613">
    <property type="entry name" value="Ubox_domain"/>
</dbReference>
<dbReference type="Pfam" id="PF04564">
    <property type="entry name" value="U-box"/>
    <property type="match status" value="1"/>
</dbReference>
<protein>
    <recommendedName>
        <fullName evidence="7 8">U-box domain-containing protein</fullName>
        <ecNumber evidence="7">2.3.2.27</ecNumber>
    </recommendedName>
    <alternativeName>
        <fullName evidence="7">RING-type E3 ubiquitin transferase PUB</fullName>
    </alternativeName>
</protein>
<dbReference type="InterPro" id="IPR000225">
    <property type="entry name" value="Armadillo"/>
</dbReference>
<evidence type="ECO:0000256" key="1">
    <source>
        <dbReference type="ARBA" id="ARBA00000900"/>
    </source>
</evidence>
<dbReference type="InterPro" id="IPR045185">
    <property type="entry name" value="PUB22/23/24-like"/>
</dbReference>
<dbReference type="Gene3D" id="3.30.40.10">
    <property type="entry name" value="Zinc/RING finger domain, C3HC4 (zinc finger)"/>
    <property type="match status" value="1"/>
</dbReference>
<organism evidence="9 10">
    <name type="scientific">Hibiscus sabdariffa</name>
    <name type="common">roselle</name>
    <dbReference type="NCBI Taxonomy" id="183260"/>
    <lineage>
        <taxon>Eukaryota</taxon>
        <taxon>Viridiplantae</taxon>
        <taxon>Streptophyta</taxon>
        <taxon>Embryophyta</taxon>
        <taxon>Tracheophyta</taxon>
        <taxon>Spermatophyta</taxon>
        <taxon>Magnoliopsida</taxon>
        <taxon>eudicotyledons</taxon>
        <taxon>Gunneridae</taxon>
        <taxon>Pentapetalae</taxon>
        <taxon>rosids</taxon>
        <taxon>malvids</taxon>
        <taxon>Malvales</taxon>
        <taxon>Malvaceae</taxon>
        <taxon>Malvoideae</taxon>
        <taxon>Hibiscus</taxon>
    </lineage>
</organism>
<dbReference type="SUPFAM" id="SSF57850">
    <property type="entry name" value="RING/U-box"/>
    <property type="match status" value="1"/>
</dbReference>
<dbReference type="EMBL" id="JBBPBN010000023">
    <property type="protein sequence ID" value="KAK9010576.1"/>
    <property type="molecule type" value="Genomic_DNA"/>
</dbReference>
<dbReference type="SMART" id="SM00504">
    <property type="entry name" value="Ubox"/>
    <property type="match status" value="1"/>
</dbReference>
<keyword evidence="3 7" id="KW-0808">Transferase</keyword>
<dbReference type="PROSITE" id="PS50176">
    <property type="entry name" value="ARM_REPEAT"/>
    <property type="match status" value="1"/>
</dbReference>
<proteinExistence type="predicted"/>
<dbReference type="Gene3D" id="1.25.10.10">
    <property type="entry name" value="Leucine-rich Repeat Variant"/>
    <property type="match status" value="1"/>
</dbReference>
<evidence type="ECO:0000313" key="10">
    <source>
        <dbReference type="Proteomes" id="UP001396334"/>
    </source>
</evidence>
<accession>A0ABR2RC94</accession>